<evidence type="ECO:0000313" key="1">
    <source>
        <dbReference type="EMBL" id="KAI9911202.1"/>
    </source>
</evidence>
<gene>
    <name evidence="1" type="ORF">PsorP6_009407</name>
</gene>
<comment type="caution">
    <text evidence="1">The sequence shown here is derived from an EMBL/GenBank/DDBJ whole genome shotgun (WGS) entry which is preliminary data.</text>
</comment>
<evidence type="ECO:0000313" key="2">
    <source>
        <dbReference type="Proteomes" id="UP001163321"/>
    </source>
</evidence>
<keyword evidence="2" id="KW-1185">Reference proteome</keyword>
<dbReference type="EMBL" id="CM047584">
    <property type="protein sequence ID" value="KAI9911202.1"/>
    <property type="molecule type" value="Genomic_DNA"/>
</dbReference>
<organism evidence="1 2">
    <name type="scientific">Peronosclerospora sorghi</name>
    <dbReference type="NCBI Taxonomy" id="230839"/>
    <lineage>
        <taxon>Eukaryota</taxon>
        <taxon>Sar</taxon>
        <taxon>Stramenopiles</taxon>
        <taxon>Oomycota</taxon>
        <taxon>Peronosporomycetes</taxon>
        <taxon>Peronosporales</taxon>
        <taxon>Peronosporaceae</taxon>
        <taxon>Peronosclerospora</taxon>
    </lineage>
</organism>
<name>A0ACC0VYA6_9STRA</name>
<accession>A0ACC0VYA6</accession>
<sequence>MFCEEAAAWLDANEKHVVALHCKVKPPYYSSHIFQNLKAGKGRAGMMACMLLLRMNYSATAAEAIDRYNRERVRDRRGLTVLSQRKWINYYAALLAEATVPRYNFTEPSFAVLKLTLNNTLTAKKLPKLRLRIFTLAPDGTKTLLHQEIGYNQFEMRQEIRGCILIEFYREQANGCLRTRHFRIWFHTYFLKPDKKTGSVKFSRSEMDWTARDMKYRRLPAAFELKLIVEPCDANMTLS</sequence>
<proteinExistence type="predicted"/>
<protein>
    <submittedName>
        <fullName evidence="1">Uncharacterized protein</fullName>
    </submittedName>
</protein>
<reference evidence="1 2" key="1">
    <citation type="journal article" date="2022" name="bioRxiv">
        <title>The genome of the oomycete Peronosclerospora sorghi, a cosmopolitan pathogen of maize and sorghum, is inflated with dispersed pseudogenes.</title>
        <authorList>
            <person name="Fletcher K."/>
            <person name="Martin F."/>
            <person name="Isakeit T."/>
            <person name="Cavanaugh K."/>
            <person name="Magill C."/>
            <person name="Michelmore R."/>
        </authorList>
    </citation>
    <scope>NUCLEOTIDE SEQUENCE [LARGE SCALE GENOMIC DNA]</scope>
    <source>
        <strain evidence="1">P6</strain>
    </source>
</reference>
<dbReference type="Proteomes" id="UP001163321">
    <property type="component" value="Chromosome 5"/>
</dbReference>